<evidence type="ECO:0000313" key="1">
    <source>
        <dbReference type="EMBL" id="MDQ0303797.1"/>
    </source>
</evidence>
<gene>
    <name evidence="1" type="ORF">J2S75_002831</name>
</gene>
<organism evidence="1 2">
    <name type="scientific">Ancylobacter polymorphus</name>
    <dbReference type="NCBI Taxonomy" id="223390"/>
    <lineage>
        <taxon>Bacteria</taxon>
        <taxon>Pseudomonadati</taxon>
        <taxon>Pseudomonadota</taxon>
        <taxon>Alphaproteobacteria</taxon>
        <taxon>Hyphomicrobiales</taxon>
        <taxon>Xanthobacteraceae</taxon>
        <taxon>Ancylobacter</taxon>
    </lineage>
</organism>
<sequence>MLNGRAWGNSIWTDFKDRWNGNTYLGSYSTGSFMSDWTFLGTAVTNQVSAISGSISGQAYAHAAAQSSGVQHYADWGAIPNTTNCDILVGGRVLSSAPAPTDGFGPFLRRNANGRMHAILSGSNTFPRSQVTLVSINLTNIYNTSFSFSWSTNTWYWLRVNASGGTLRAKLWARGAAEPSSWDATWAPFIPQNSSGDIGLILGAGANSSQQIDFFSFCSDGNPAWGPL</sequence>
<proteinExistence type="predicted"/>
<evidence type="ECO:0000313" key="2">
    <source>
        <dbReference type="Proteomes" id="UP001224682"/>
    </source>
</evidence>
<accession>A0ABU0BD76</accession>
<comment type="caution">
    <text evidence="1">The sequence shown here is derived from an EMBL/GenBank/DDBJ whole genome shotgun (WGS) entry which is preliminary data.</text>
</comment>
<dbReference type="EMBL" id="JAUSUI010000005">
    <property type="protein sequence ID" value="MDQ0303797.1"/>
    <property type="molecule type" value="Genomic_DNA"/>
</dbReference>
<name>A0ABU0BD76_9HYPH</name>
<dbReference type="Proteomes" id="UP001224682">
    <property type="component" value="Unassembled WGS sequence"/>
</dbReference>
<protein>
    <submittedName>
        <fullName evidence="1">Uncharacterized protein</fullName>
    </submittedName>
</protein>
<reference evidence="1 2" key="1">
    <citation type="submission" date="2023-07" db="EMBL/GenBank/DDBJ databases">
        <title>Genomic Encyclopedia of Type Strains, Phase IV (KMG-IV): sequencing the most valuable type-strain genomes for metagenomic binning, comparative biology and taxonomic classification.</title>
        <authorList>
            <person name="Goeker M."/>
        </authorList>
    </citation>
    <scope>NUCLEOTIDE SEQUENCE [LARGE SCALE GENOMIC DNA]</scope>
    <source>
        <strain evidence="1 2">DSM 2457</strain>
    </source>
</reference>
<keyword evidence="2" id="KW-1185">Reference proteome</keyword>